<dbReference type="Pfam" id="PF13302">
    <property type="entry name" value="Acetyltransf_3"/>
    <property type="match status" value="1"/>
</dbReference>
<organism evidence="2 3">
    <name type="scientific">Victivallis vadensis</name>
    <dbReference type="NCBI Taxonomy" id="172901"/>
    <lineage>
        <taxon>Bacteria</taxon>
        <taxon>Pseudomonadati</taxon>
        <taxon>Lentisphaerota</taxon>
        <taxon>Lentisphaeria</taxon>
        <taxon>Victivallales</taxon>
        <taxon>Victivallaceae</taxon>
        <taxon>Victivallis</taxon>
    </lineage>
</organism>
<dbReference type="InterPro" id="IPR000182">
    <property type="entry name" value="GNAT_dom"/>
</dbReference>
<name>A0A2U1AX35_9BACT</name>
<dbReference type="GO" id="GO:0016747">
    <property type="term" value="F:acyltransferase activity, transferring groups other than amino-acyl groups"/>
    <property type="evidence" value="ECO:0007669"/>
    <property type="project" value="InterPro"/>
</dbReference>
<feature type="domain" description="N-acetyltransferase" evidence="1">
    <location>
        <begin position="11"/>
        <end position="170"/>
    </location>
</feature>
<proteinExistence type="predicted"/>
<evidence type="ECO:0000313" key="3">
    <source>
        <dbReference type="Proteomes" id="UP000245959"/>
    </source>
</evidence>
<dbReference type="AlphaFoldDB" id="A0A2U1AX35"/>
<dbReference type="InterPro" id="IPR043519">
    <property type="entry name" value="NT_sf"/>
</dbReference>
<sequence length="360" mass="40632">MIQTILETERLMLRELNDNDFDALRAMLQDPRVMYAWERTFSDDEVRNWIARMRKRYREDGFAYWAAVEKASGAVIGQIGLLKEEFEGNSHVGVGYILSHAGCGRGYATEGARACLDHAFRRLGVRRVIADIRPENLSSIRVAQRLGMDPAQLVVKQVYGKAMPHRIYLKRTPLITVEPYNPKWPERFNRLKELLAPVLNDFDCRLEHVGSTSVPGLAAKPVIDADLILNAPERLGELKARLEPLGFGSRGDLGLPGREMFTESLRLDFPHNFYVCLPGAAPLRNHLELRDYLRSHPEAARRYGELKRELAARFPDDVDAYCASKSDLIAGFLGDIGFDRAEVEQIRAANLAFAPAVTPE</sequence>
<dbReference type="InterPro" id="IPR016181">
    <property type="entry name" value="Acyl_CoA_acyltransferase"/>
</dbReference>
<dbReference type="PANTHER" id="PTHR34822">
    <property type="entry name" value="GRPB DOMAIN PROTEIN (AFU_ORTHOLOGUE AFUA_1G01530)"/>
    <property type="match status" value="1"/>
</dbReference>
<comment type="caution">
    <text evidence="2">The sequence shown here is derived from an EMBL/GenBank/DDBJ whole genome shotgun (WGS) entry which is preliminary data.</text>
</comment>
<evidence type="ECO:0000259" key="1">
    <source>
        <dbReference type="PROSITE" id="PS51186"/>
    </source>
</evidence>
<evidence type="ECO:0000313" key="2">
    <source>
        <dbReference type="EMBL" id="PVY40980.1"/>
    </source>
</evidence>
<dbReference type="Proteomes" id="UP000245959">
    <property type="component" value="Unassembled WGS sequence"/>
</dbReference>
<dbReference type="Gene3D" id="3.30.460.10">
    <property type="entry name" value="Beta Polymerase, domain 2"/>
    <property type="match status" value="1"/>
</dbReference>
<gene>
    <name evidence="2" type="ORF">C8D82_11531</name>
</gene>
<accession>A0A2U1AX35</accession>
<dbReference type="EMBL" id="QEKH01000015">
    <property type="protein sequence ID" value="PVY40980.1"/>
    <property type="molecule type" value="Genomic_DNA"/>
</dbReference>
<dbReference type="PROSITE" id="PS51186">
    <property type="entry name" value="GNAT"/>
    <property type="match status" value="1"/>
</dbReference>
<dbReference type="PANTHER" id="PTHR34822:SF1">
    <property type="entry name" value="GRPB FAMILY PROTEIN"/>
    <property type="match status" value="1"/>
</dbReference>
<dbReference type="RefSeq" id="WP_116884188.1">
    <property type="nucleotide sequence ID" value="NZ_QEKH01000015.1"/>
</dbReference>
<keyword evidence="2" id="KW-0808">Transferase</keyword>
<dbReference type="SUPFAM" id="SSF81301">
    <property type="entry name" value="Nucleotidyltransferase"/>
    <property type="match status" value="1"/>
</dbReference>
<dbReference type="Pfam" id="PF04229">
    <property type="entry name" value="GrpB"/>
    <property type="match status" value="1"/>
</dbReference>
<protein>
    <submittedName>
        <fullName evidence="2">GrpB-like predicted nucleotidyltransferase (UPF0157 family)</fullName>
    </submittedName>
</protein>
<dbReference type="Gene3D" id="3.40.630.30">
    <property type="match status" value="1"/>
</dbReference>
<dbReference type="GeneID" id="78295490"/>
<reference evidence="2 3" key="1">
    <citation type="submission" date="2018-04" db="EMBL/GenBank/DDBJ databases">
        <title>Genomic Encyclopedia of Type Strains, Phase IV (KMG-IV): sequencing the most valuable type-strain genomes for metagenomic binning, comparative biology and taxonomic classification.</title>
        <authorList>
            <person name="Goeker M."/>
        </authorList>
    </citation>
    <scope>NUCLEOTIDE SEQUENCE [LARGE SCALE GENOMIC DNA]</scope>
    <source>
        <strain evidence="2 3">DSM 14823</strain>
    </source>
</reference>
<dbReference type="SUPFAM" id="SSF55729">
    <property type="entry name" value="Acyl-CoA N-acyltransferases (Nat)"/>
    <property type="match status" value="1"/>
</dbReference>
<keyword evidence="3" id="KW-1185">Reference proteome</keyword>
<dbReference type="InterPro" id="IPR007344">
    <property type="entry name" value="GrpB/CoaE"/>
</dbReference>